<protein>
    <submittedName>
        <fullName evidence="1">General substrate transporter</fullName>
    </submittedName>
</protein>
<gene>
    <name evidence="1" type="ORF">FA95DRAFT_1495273</name>
</gene>
<sequence length="536" mass="57900">MSSFDDKRSSEDEKGAVRLPIEDDVAKALAAGEISELVVVAEGEERTTWFVWLLVLCSSISGLLFGYDTGVVSGALVTISGDLGPAELSNLQKELITSSTTLGALFGGLGAGMLSDIVGRRPVLGIADVLFMGGAIGQAVSHTVWAMVGTRFLIGWGVGIAACVAPVYIQELSPTRLRGRMVVINVVAITLGQVIAYGIDAGFENVSGGWRWMVGLGTVPASLQVISLFFLPESPRIMLKRGEVDQARAVMSKIYAYASAEQIELKVKVLQAAVKQSIEITRTTTFLQRFQSILFVPVNRRALIVACGMQAFQQLCGFNTLMYYSATLFKQIGFNHPTAVGLIVSGTNFLFTLFALKYIDIIGRRRIMLVSAPGMIFGLTLAAVAFHFLTKKTNGVLVDGSNYPHSWSGVVLFSMIFFVASYATGLGNVPWQQGEFFSLEVRGIGTSLATTTNWGANLLIGSTYLSLMTKITPAGAFGFYAGLCLLGYIFVVLCFPETAGLSLEEVRMVFVSGFGVRDSVRLRKERNGRKVRREAV</sequence>
<dbReference type="Proteomes" id="UP000814033">
    <property type="component" value="Unassembled WGS sequence"/>
</dbReference>
<name>A0ACB8RQ48_9AGAM</name>
<evidence type="ECO:0000313" key="2">
    <source>
        <dbReference type="Proteomes" id="UP000814033"/>
    </source>
</evidence>
<evidence type="ECO:0000313" key="1">
    <source>
        <dbReference type="EMBL" id="KAI0045638.1"/>
    </source>
</evidence>
<keyword evidence="2" id="KW-1185">Reference proteome</keyword>
<organism evidence="1 2">
    <name type="scientific">Auriscalpium vulgare</name>
    <dbReference type="NCBI Taxonomy" id="40419"/>
    <lineage>
        <taxon>Eukaryota</taxon>
        <taxon>Fungi</taxon>
        <taxon>Dikarya</taxon>
        <taxon>Basidiomycota</taxon>
        <taxon>Agaricomycotina</taxon>
        <taxon>Agaricomycetes</taxon>
        <taxon>Russulales</taxon>
        <taxon>Auriscalpiaceae</taxon>
        <taxon>Auriscalpium</taxon>
    </lineage>
</organism>
<proteinExistence type="predicted"/>
<accession>A0ACB8RQ48</accession>
<reference evidence="1" key="2">
    <citation type="journal article" date="2022" name="New Phytol.">
        <title>Evolutionary transition to the ectomycorrhizal habit in the genomes of a hyperdiverse lineage of mushroom-forming fungi.</title>
        <authorList>
            <person name="Looney B."/>
            <person name="Miyauchi S."/>
            <person name="Morin E."/>
            <person name="Drula E."/>
            <person name="Courty P.E."/>
            <person name="Kohler A."/>
            <person name="Kuo A."/>
            <person name="LaButti K."/>
            <person name="Pangilinan J."/>
            <person name="Lipzen A."/>
            <person name="Riley R."/>
            <person name="Andreopoulos W."/>
            <person name="He G."/>
            <person name="Johnson J."/>
            <person name="Nolan M."/>
            <person name="Tritt A."/>
            <person name="Barry K.W."/>
            <person name="Grigoriev I.V."/>
            <person name="Nagy L.G."/>
            <person name="Hibbett D."/>
            <person name="Henrissat B."/>
            <person name="Matheny P.B."/>
            <person name="Labbe J."/>
            <person name="Martin F.M."/>
        </authorList>
    </citation>
    <scope>NUCLEOTIDE SEQUENCE</scope>
    <source>
        <strain evidence="1">FP105234-sp</strain>
    </source>
</reference>
<comment type="caution">
    <text evidence="1">The sequence shown here is derived from an EMBL/GenBank/DDBJ whole genome shotgun (WGS) entry which is preliminary data.</text>
</comment>
<dbReference type="EMBL" id="MU275946">
    <property type="protein sequence ID" value="KAI0045638.1"/>
    <property type="molecule type" value="Genomic_DNA"/>
</dbReference>
<reference evidence="1" key="1">
    <citation type="submission" date="2021-02" db="EMBL/GenBank/DDBJ databases">
        <authorList>
            <consortium name="DOE Joint Genome Institute"/>
            <person name="Ahrendt S."/>
            <person name="Looney B.P."/>
            <person name="Miyauchi S."/>
            <person name="Morin E."/>
            <person name="Drula E."/>
            <person name="Courty P.E."/>
            <person name="Chicoki N."/>
            <person name="Fauchery L."/>
            <person name="Kohler A."/>
            <person name="Kuo A."/>
            <person name="Labutti K."/>
            <person name="Pangilinan J."/>
            <person name="Lipzen A."/>
            <person name="Riley R."/>
            <person name="Andreopoulos W."/>
            <person name="He G."/>
            <person name="Johnson J."/>
            <person name="Barry K.W."/>
            <person name="Grigoriev I.V."/>
            <person name="Nagy L."/>
            <person name="Hibbett D."/>
            <person name="Henrissat B."/>
            <person name="Matheny P.B."/>
            <person name="Labbe J."/>
            <person name="Martin F."/>
        </authorList>
    </citation>
    <scope>NUCLEOTIDE SEQUENCE</scope>
    <source>
        <strain evidence="1">FP105234-sp</strain>
    </source>
</reference>